<proteinExistence type="predicted"/>
<evidence type="ECO:0000256" key="4">
    <source>
        <dbReference type="SAM" id="Phobius"/>
    </source>
</evidence>
<evidence type="ECO:0000256" key="3">
    <source>
        <dbReference type="ARBA" id="ARBA00023136"/>
    </source>
</evidence>
<evidence type="ECO:0000256" key="2">
    <source>
        <dbReference type="ARBA" id="ARBA00022989"/>
    </source>
</evidence>
<name>A0A0F7RYH7_9BASI</name>
<feature type="transmembrane region" description="Helical" evidence="4">
    <location>
        <begin position="12"/>
        <end position="30"/>
    </location>
</feature>
<keyword evidence="6" id="KW-1185">Reference proteome</keyword>
<dbReference type="SUPFAM" id="SSF90123">
    <property type="entry name" value="ABC transporter transmembrane region"/>
    <property type="match status" value="1"/>
</dbReference>
<reference evidence="6" key="1">
    <citation type="submission" date="2014-06" db="EMBL/GenBank/DDBJ databases">
        <authorList>
            <person name="Berkman P.J."/>
        </authorList>
    </citation>
    <scope>NUCLEOTIDE SEQUENCE [LARGE SCALE GENOMIC DNA]</scope>
</reference>
<dbReference type="STRING" id="49012.A0A0F7RYH7"/>
<accession>A0A0F7RYH7</accession>
<dbReference type="InterPro" id="IPR036640">
    <property type="entry name" value="ABC1_TM_sf"/>
</dbReference>
<evidence type="ECO:0000313" key="6">
    <source>
        <dbReference type="Proteomes" id="UP000242770"/>
    </source>
</evidence>
<dbReference type="AlphaFoldDB" id="A0A0F7RYH7"/>
<protein>
    <submittedName>
        <fullName evidence="5">Uncharacterized protein</fullName>
    </submittedName>
</protein>
<sequence length="69" mass="7894">MSLIRGVDAGLAGIAITQSQVFVLGLYWLCRVWTGFEMDLNSVERMYEYFDLPQEPLAIVEENRPPASW</sequence>
<dbReference type="EMBL" id="CCFA01004937">
    <property type="protein sequence ID" value="CDS02076.1"/>
    <property type="molecule type" value="Genomic_DNA"/>
</dbReference>
<feature type="non-terminal residue" evidence="5">
    <location>
        <position position="69"/>
    </location>
</feature>
<evidence type="ECO:0000256" key="1">
    <source>
        <dbReference type="ARBA" id="ARBA00022692"/>
    </source>
</evidence>
<keyword evidence="3 4" id="KW-0472">Membrane</keyword>
<dbReference type="GO" id="GO:0016020">
    <property type="term" value="C:membrane"/>
    <property type="evidence" value="ECO:0007669"/>
    <property type="project" value="InterPro"/>
</dbReference>
<dbReference type="Proteomes" id="UP000242770">
    <property type="component" value="Unassembled WGS sequence"/>
</dbReference>
<keyword evidence="2 4" id="KW-1133">Transmembrane helix</keyword>
<dbReference type="GO" id="GO:0005524">
    <property type="term" value="F:ATP binding"/>
    <property type="evidence" value="ECO:0007669"/>
    <property type="project" value="InterPro"/>
</dbReference>
<gene>
    <name evidence="5" type="primary">SSCI81670.1</name>
</gene>
<organism evidence="5 6">
    <name type="scientific">Sporisorium scitamineum</name>
    <dbReference type="NCBI Taxonomy" id="49012"/>
    <lineage>
        <taxon>Eukaryota</taxon>
        <taxon>Fungi</taxon>
        <taxon>Dikarya</taxon>
        <taxon>Basidiomycota</taxon>
        <taxon>Ustilaginomycotina</taxon>
        <taxon>Ustilaginomycetes</taxon>
        <taxon>Ustilaginales</taxon>
        <taxon>Ustilaginaceae</taxon>
        <taxon>Sporisorium</taxon>
    </lineage>
</organism>
<evidence type="ECO:0000313" key="5">
    <source>
        <dbReference type="EMBL" id="CDS02076.1"/>
    </source>
</evidence>
<dbReference type="Gene3D" id="1.20.1560.10">
    <property type="entry name" value="ABC transporter type 1, transmembrane domain"/>
    <property type="match status" value="1"/>
</dbReference>
<keyword evidence="1 4" id="KW-0812">Transmembrane</keyword>